<evidence type="ECO:0000313" key="1">
    <source>
        <dbReference type="EMBL" id="QRV16010.1"/>
    </source>
</evidence>
<dbReference type="RefSeq" id="WP_204748393.1">
    <property type="nucleotide sequence ID" value="NZ_CP069188.1"/>
</dbReference>
<dbReference type="EMBL" id="CP069188">
    <property type="protein sequence ID" value="QRV16010.1"/>
    <property type="molecule type" value="Genomic_DNA"/>
</dbReference>
<proteinExistence type="predicted"/>
<organism evidence="1 2">
    <name type="scientific">Haloterrigena salifodinae</name>
    <dbReference type="NCBI Taxonomy" id="2675099"/>
    <lineage>
        <taxon>Archaea</taxon>
        <taxon>Methanobacteriati</taxon>
        <taxon>Methanobacteriota</taxon>
        <taxon>Stenosarchaea group</taxon>
        <taxon>Halobacteria</taxon>
        <taxon>Halobacteriales</taxon>
        <taxon>Natrialbaceae</taxon>
        <taxon>Haloterrigena</taxon>
    </lineage>
</organism>
<protein>
    <submittedName>
        <fullName evidence="1">Uncharacterized protein</fullName>
    </submittedName>
</protein>
<dbReference type="KEGG" id="hsal:JMJ58_03685"/>
<reference evidence="1 2" key="1">
    <citation type="submission" date="2021-01" db="EMBL/GenBank/DDBJ databases">
        <title>Genome Sequence and Methylation Pattern of Haloterrigena salifodinae BOL5-1, An Extremely Halophilic Archaeon from a Bolivian Salt Mine.</title>
        <authorList>
            <person name="DasSarma P."/>
            <person name="Anton B.P."/>
            <person name="DasSarma S.L."/>
            <person name="von Ehrenheim H.A.L."/>
            <person name="Martinez F.L."/>
            <person name="Guzman D."/>
            <person name="Roberts R.J."/>
            <person name="DasSarma S."/>
        </authorList>
    </citation>
    <scope>NUCLEOTIDE SEQUENCE [LARGE SCALE GENOMIC DNA]</scope>
    <source>
        <strain evidence="1 2">BOL5-1</strain>
    </source>
</reference>
<accession>A0A8T8E3F8</accession>
<dbReference type="GeneID" id="62874195"/>
<name>A0A8T8E3F8_9EURY</name>
<evidence type="ECO:0000313" key="2">
    <source>
        <dbReference type="Proteomes" id="UP000637819"/>
    </source>
</evidence>
<sequence>MNQQLLVGYDYLGFECPNCGEDIFHHQRHAGENATCEGYPPDDEDGCGQEYEVDLRVELTELSSDNDGDSHEF</sequence>
<keyword evidence="2" id="KW-1185">Reference proteome</keyword>
<gene>
    <name evidence="1" type="ORF">JMJ58_03685</name>
</gene>
<dbReference type="Proteomes" id="UP000637819">
    <property type="component" value="Chromosome"/>
</dbReference>
<dbReference type="AlphaFoldDB" id="A0A8T8E3F8"/>